<dbReference type="Pfam" id="PF18962">
    <property type="entry name" value="Por_Secre_tail"/>
    <property type="match status" value="1"/>
</dbReference>
<gene>
    <name evidence="3" type="ORF">B0I18_10142</name>
</gene>
<dbReference type="Proteomes" id="UP000240572">
    <property type="component" value="Unassembled WGS sequence"/>
</dbReference>
<evidence type="ECO:0000313" key="3">
    <source>
        <dbReference type="EMBL" id="PSK93894.1"/>
    </source>
</evidence>
<dbReference type="InterPro" id="IPR026444">
    <property type="entry name" value="Secre_tail"/>
</dbReference>
<keyword evidence="4" id="KW-1185">Reference proteome</keyword>
<evidence type="ECO:0000259" key="2">
    <source>
        <dbReference type="Pfam" id="PF18962"/>
    </source>
</evidence>
<accession>A0A2P8D9J8</accession>
<protein>
    <submittedName>
        <fullName evidence="3">Putative secreted protein (Por secretion system target)</fullName>
    </submittedName>
</protein>
<dbReference type="RefSeq" id="WP_181358268.1">
    <property type="nucleotide sequence ID" value="NZ_PYGD01000001.1"/>
</dbReference>
<keyword evidence="1" id="KW-0732">Signal</keyword>
<organism evidence="3 4">
    <name type="scientific">Taibaiella chishuiensis</name>
    <dbReference type="NCBI Taxonomy" id="1434707"/>
    <lineage>
        <taxon>Bacteria</taxon>
        <taxon>Pseudomonadati</taxon>
        <taxon>Bacteroidota</taxon>
        <taxon>Chitinophagia</taxon>
        <taxon>Chitinophagales</taxon>
        <taxon>Chitinophagaceae</taxon>
        <taxon>Taibaiella</taxon>
    </lineage>
</organism>
<feature type="domain" description="Secretion system C-terminal sorting" evidence="2">
    <location>
        <begin position="188"/>
        <end position="251"/>
    </location>
</feature>
<name>A0A2P8D9J8_9BACT</name>
<feature type="signal peptide" evidence="1">
    <location>
        <begin position="1"/>
        <end position="21"/>
    </location>
</feature>
<proteinExistence type="predicted"/>
<feature type="chain" id="PRO_5015119940" evidence="1">
    <location>
        <begin position="22"/>
        <end position="261"/>
    </location>
</feature>
<evidence type="ECO:0000313" key="4">
    <source>
        <dbReference type="Proteomes" id="UP000240572"/>
    </source>
</evidence>
<evidence type="ECO:0000256" key="1">
    <source>
        <dbReference type="SAM" id="SignalP"/>
    </source>
</evidence>
<comment type="caution">
    <text evidence="3">The sequence shown here is derived from an EMBL/GenBank/DDBJ whole genome shotgun (WGS) entry which is preliminary data.</text>
</comment>
<dbReference type="AlphaFoldDB" id="A0A2P8D9J8"/>
<reference evidence="3 4" key="1">
    <citation type="submission" date="2018-03" db="EMBL/GenBank/DDBJ databases">
        <title>Genomic Encyclopedia of Type Strains, Phase III (KMG-III): the genomes of soil and plant-associated and newly described type strains.</title>
        <authorList>
            <person name="Whitman W."/>
        </authorList>
    </citation>
    <scope>NUCLEOTIDE SEQUENCE [LARGE SCALE GENOMIC DNA]</scope>
    <source>
        <strain evidence="3 4">CGMCC 1.12700</strain>
    </source>
</reference>
<dbReference type="EMBL" id="PYGD01000001">
    <property type="protein sequence ID" value="PSK93894.1"/>
    <property type="molecule type" value="Genomic_DNA"/>
</dbReference>
<sequence length="261" mass="28329">MFAKIKMTCALLLLLSGFATRAQPVFSITTTPVDSTTMGTPQYTSVLEVVTYLVNQTAIPRKLKWQLITGTSSFAPDWELMGVADNYLVRAPGPQSPLVNHVIMETDTIQPGDSSILKLLVWVPDTSPNGSNGIFKIRVFDSLPTQVDTAVFRICKGVGCIYPPIYGPGGGGNTATPDITKGAVAFSLYPNPATGKVYIRLPDGKVLAGAIRAEVYDYTGRLLLQQNAGAAIDLEHIRPGMYLVRLYQGDQYLGCRKLNKQ</sequence>
<dbReference type="NCBIfam" id="TIGR04183">
    <property type="entry name" value="Por_Secre_tail"/>
    <property type="match status" value="1"/>
</dbReference>